<evidence type="ECO:0000256" key="1">
    <source>
        <dbReference type="SAM" id="SignalP"/>
    </source>
</evidence>
<evidence type="ECO:0000313" key="2">
    <source>
        <dbReference type="EMBL" id="OSN10480.1"/>
    </source>
</evidence>
<evidence type="ECO:0000313" key="3">
    <source>
        <dbReference type="Proteomes" id="UP000194040"/>
    </source>
</evidence>
<comment type="caution">
    <text evidence="2">The sequence shown here is derived from an EMBL/GenBank/DDBJ whole genome shotgun (WGS) entry which is preliminary data.</text>
</comment>
<organism evidence="2 3">
    <name type="scientific">Lonsdalea iberica</name>
    <dbReference type="NCBI Taxonomy" id="1082703"/>
    <lineage>
        <taxon>Bacteria</taxon>
        <taxon>Pseudomonadati</taxon>
        <taxon>Pseudomonadota</taxon>
        <taxon>Gammaproteobacteria</taxon>
        <taxon>Enterobacterales</taxon>
        <taxon>Pectobacteriaceae</taxon>
        <taxon>Lonsdalea</taxon>
    </lineage>
</organism>
<accession>A0ABX3XHB0</accession>
<feature type="signal peptide" evidence="1">
    <location>
        <begin position="1"/>
        <end position="19"/>
    </location>
</feature>
<protein>
    <submittedName>
        <fullName evidence="2">Uncharacterized protein</fullName>
    </submittedName>
</protein>
<feature type="chain" id="PRO_5045264856" evidence="1">
    <location>
        <begin position="20"/>
        <end position="150"/>
    </location>
</feature>
<reference evidence="2 3" key="1">
    <citation type="submission" date="2016-02" db="EMBL/GenBank/DDBJ databases">
        <title>Species-wide whole genome sequencing reveals diversity, host range in Lonsdalea quercina.</title>
        <authorList>
            <person name="Li Y."/>
        </authorList>
    </citation>
    <scope>NUCLEOTIDE SEQUENCE [LARGE SCALE GENOMIC DNA]</scope>
    <source>
        <strain evidence="2 3">LMG 26265</strain>
    </source>
</reference>
<sequence length="150" mass="15818">MATIALAATTFCTAGAVLAGPQLTVTFKNLGTQDATYEKVTANEFSSYANSTPKPITTIRSQKADTFVVQNNITADANAAIVRYTMGSKTCVFGTTFLNQVVGGGRISDGIAKAPKWTKTATASDGAICTATTKSQDPIDFPWTVEFTMK</sequence>
<proteinExistence type="predicted"/>
<keyword evidence="3" id="KW-1185">Reference proteome</keyword>
<dbReference type="EMBL" id="LUTQ01000020">
    <property type="protein sequence ID" value="OSN10480.1"/>
    <property type="molecule type" value="Genomic_DNA"/>
</dbReference>
<name>A0ABX3XHB0_9GAMM</name>
<keyword evidence="1" id="KW-0732">Signal</keyword>
<dbReference type="Proteomes" id="UP000194040">
    <property type="component" value="Unassembled WGS sequence"/>
</dbReference>
<gene>
    <name evidence="2" type="ORF">AU512_08355</name>
</gene>